<reference evidence="1" key="2">
    <citation type="journal article" date="2020" name="Nat. Commun.">
        <title>Large-scale genome sequencing of mycorrhizal fungi provides insights into the early evolution of symbiotic traits.</title>
        <authorList>
            <person name="Miyauchi S."/>
            <person name="Kiss E."/>
            <person name="Kuo A."/>
            <person name="Drula E."/>
            <person name="Kohler A."/>
            <person name="Sanchez-Garcia M."/>
            <person name="Morin E."/>
            <person name="Andreopoulos B."/>
            <person name="Barry K.W."/>
            <person name="Bonito G."/>
            <person name="Buee M."/>
            <person name="Carver A."/>
            <person name="Chen C."/>
            <person name="Cichocki N."/>
            <person name="Clum A."/>
            <person name="Culley D."/>
            <person name="Crous P.W."/>
            <person name="Fauchery L."/>
            <person name="Girlanda M."/>
            <person name="Hayes R.D."/>
            <person name="Keri Z."/>
            <person name="LaButti K."/>
            <person name="Lipzen A."/>
            <person name="Lombard V."/>
            <person name="Magnuson J."/>
            <person name="Maillard F."/>
            <person name="Murat C."/>
            <person name="Nolan M."/>
            <person name="Ohm R.A."/>
            <person name="Pangilinan J."/>
            <person name="Pereira M.F."/>
            <person name="Perotto S."/>
            <person name="Peter M."/>
            <person name="Pfister S."/>
            <person name="Riley R."/>
            <person name="Sitrit Y."/>
            <person name="Stielow J.B."/>
            <person name="Szollosi G."/>
            <person name="Zifcakova L."/>
            <person name="Stursova M."/>
            <person name="Spatafora J.W."/>
            <person name="Tedersoo L."/>
            <person name="Vaario L.M."/>
            <person name="Yamada A."/>
            <person name="Yan M."/>
            <person name="Wang P."/>
            <person name="Xu J."/>
            <person name="Bruns T."/>
            <person name="Baldrian P."/>
            <person name="Vilgalys R."/>
            <person name="Dunand C."/>
            <person name="Henrissat B."/>
            <person name="Grigoriev I.V."/>
            <person name="Hibbett D."/>
            <person name="Nagy L.G."/>
            <person name="Martin F.M."/>
        </authorList>
    </citation>
    <scope>NUCLEOTIDE SEQUENCE</scope>
    <source>
        <strain evidence="1">P2</strain>
    </source>
</reference>
<dbReference type="EMBL" id="MU118106">
    <property type="protein sequence ID" value="KAF9645059.1"/>
    <property type="molecule type" value="Genomic_DNA"/>
</dbReference>
<organism evidence="1 2">
    <name type="scientific">Thelephora ganbajun</name>
    <name type="common">Ganba fungus</name>
    <dbReference type="NCBI Taxonomy" id="370292"/>
    <lineage>
        <taxon>Eukaryota</taxon>
        <taxon>Fungi</taxon>
        <taxon>Dikarya</taxon>
        <taxon>Basidiomycota</taxon>
        <taxon>Agaricomycotina</taxon>
        <taxon>Agaricomycetes</taxon>
        <taxon>Thelephorales</taxon>
        <taxon>Thelephoraceae</taxon>
        <taxon>Thelephora</taxon>
    </lineage>
</organism>
<sequence length="490" mass="56273">MPPSRTKDRPFKRSFMEALVRSEASGSWDERANTTNAPVYKELQRATQDNYFHALEMWDGFLTSLDDDWVKDPNDLRTAKGFVSFIASDIPGRERGSKPSQSSVTQNWKWARRGCIKPEVKTSTRNASLGRVSVSESVLLTSLQYIMGELQQKMQLPLRKRVRRFAAVPHFIRLGTQLWGRDWATYGRPGDRVDLWAEIQLNVFTSARVGEYIESTARAGSGRGLRYQDVSFGIFRNEYGDAEFAMQVVKDAKGMIFLPCRRPEHSLHEGLEERPLFCNPILTHLAMFIAKGAFRDFKTMEQLLTLKPSNEEEMFLLRWEPHMLDLPIYQRKDGKVESASTFSTRLRSLARRAGYACPPTIHDFRAEALFLIGKPLALSRMRQAGHRDDRTYAEYYAPTNPGTDGRGSYFGGTRRTLVNGRFRALTVAWNPELYQSLPAEKMCELEKRLGFTTIEEQLLELCLCDDNSEVAEKRKQLQTQKRRLVADELR</sequence>
<evidence type="ECO:0000313" key="1">
    <source>
        <dbReference type="EMBL" id="KAF9645059.1"/>
    </source>
</evidence>
<proteinExistence type="predicted"/>
<dbReference type="Proteomes" id="UP000886501">
    <property type="component" value="Unassembled WGS sequence"/>
</dbReference>
<protein>
    <submittedName>
        <fullName evidence="1">Uncharacterized protein</fullName>
    </submittedName>
</protein>
<comment type="caution">
    <text evidence="1">The sequence shown here is derived from an EMBL/GenBank/DDBJ whole genome shotgun (WGS) entry which is preliminary data.</text>
</comment>
<name>A0ACB6Z694_THEGA</name>
<evidence type="ECO:0000313" key="2">
    <source>
        <dbReference type="Proteomes" id="UP000886501"/>
    </source>
</evidence>
<reference evidence="1" key="1">
    <citation type="submission" date="2019-10" db="EMBL/GenBank/DDBJ databases">
        <authorList>
            <consortium name="DOE Joint Genome Institute"/>
            <person name="Kuo A."/>
            <person name="Miyauchi S."/>
            <person name="Kiss E."/>
            <person name="Drula E."/>
            <person name="Kohler A."/>
            <person name="Sanchez-Garcia M."/>
            <person name="Andreopoulos B."/>
            <person name="Barry K.W."/>
            <person name="Bonito G."/>
            <person name="Buee M."/>
            <person name="Carver A."/>
            <person name="Chen C."/>
            <person name="Cichocki N."/>
            <person name="Clum A."/>
            <person name="Culley D."/>
            <person name="Crous P.W."/>
            <person name="Fauchery L."/>
            <person name="Girlanda M."/>
            <person name="Hayes R."/>
            <person name="Keri Z."/>
            <person name="Labutti K."/>
            <person name="Lipzen A."/>
            <person name="Lombard V."/>
            <person name="Magnuson J."/>
            <person name="Maillard F."/>
            <person name="Morin E."/>
            <person name="Murat C."/>
            <person name="Nolan M."/>
            <person name="Ohm R."/>
            <person name="Pangilinan J."/>
            <person name="Pereira M."/>
            <person name="Perotto S."/>
            <person name="Peter M."/>
            <person name="Riley R."/>
            <person name="Sitrit Y."/>
            <person name="Stielow B."/>
            <person name="Szollosi G."/>
            <person name="Zifcakova L."/>
            <person name="Stursova M."/>
            <person name="Spatafora J.W."/>
            <person name="Tedersoo L."/>
            <person name="Vaario L.-M."/>
            <person name="Yamada A."/>
            <person name="Yan M."/>
            <person name="Wang P."/>
            <person name="Xu J."/>
            <person name="Bruns T."/>
            <person name="Baldrian P."/>
            <person name="Vilgalys R."/>
            <person name="Henrissat B."/>
            <person name="Grigoriev I.V."/>
            <person name="Hibbett D."/>
            <person name="Nagy L.G."/>
            <person name="Martin F.M."/>
        </authorList>
    </citation>
    <scope>NUCLEOTIDE SEQUENCE</scope>
    <source>
        <strain evidence="1">P2</strain>
    </source>
</reference>
<keyword evidence="2" id="KW-1185">Reference proteome</keyword>
<accession>A0ACB6Z694</accession>
<gene>
    <name evidence="1" type="ORF">BDM02DRAFT_3190050</name>
</gene>